<accession>A0A453RBE5</accession>
<reference evidence="2" key="2">
    <citation type="journal article" date="2017" name="Nat. Plants">
        <title>The Aegilops tauschii genome reveals multiple impacts of transposons.</title>
        <authorList>
            <person name="Zhao G."/>
            <person name="Zou C."/>
            <person name="Li K."/>
            <person name="Wang K."/>
            <person name="Li T."/>
            <person name="Gao L."/>
            <person name="Zhang X."/>
            <person name="Wang H."/>
            <person name="Yang Z."/>
            <person name="Liu X."/>
            <person name="Jiang W."/>
            <person name="Mao L."/>
            <person name="Kong X."/>
            <person name="Jiao Y."/>
            <person name="Jia J."/>
        </authorList>
    </citation>
    <scope>NUCLEOTIDE SEQUENCE [LARGE SCALE GENOMIC DNA]</scope>
    <source>
        <strain evidence="2">cv. AL8/78</strain>
    </source>
</reference>
<dbReference type="Proteomes" id="UP000015105">
    <property type="component" value="Chromosome 7D"/>
</dbReference>
<reference evidence="1" key="3">
    <citation type="journal article" date="2017" name="Nature">
        <title>Genome sequence of the progenitor of the wheat D genome Aegilops tauschii.</title>
        <authorList>
            <person name="Luo M.C."/>
            <person name="Gu Y.Q."/>
            <person name="Puiu D."/>
            <person name="Wang H."/>
            <person name="Twardziok S.O."/>
            <person name="Deal K.R."/>
            <person name="Huo N."/>
            <person name="Zhu T."/>
            <person name="Wang L."/>
            <person name="Wang Y."/>
            <person name="McGuire P.E."/>
            <person name="Liu S."/>
            <person name="Long H."/>
            <person name="Ramasamy R.K."/>
            <person name="Rodriguez J.C."/>
            <person name="Van S.L."/>
            <person name="Yuan L."/>
            <person name="Wang Z."/>
            <person name="Xia Z."/>
            <person name="Xiao L."/>
            <person name="Anderson O.D."/>
            <person name="Ouyang S."/>
            <person name="Liang Y."/>
            <person name="Zimin A.V."/>
            <person name="Pertea G."/>
            <person name="Qi P."/>
            <person name="Bennetzen J.L."/>
            <person name="Dai X."/>
            <person name="Dawson M.W."/>
            <person name="Muller H.G."/>
            <person name="Kugler K."/>
            <person name="Rivarola-Duarte L."/>
            <person name="Spannagl M."/>
            <person name="Mayer K.F.X."/>
            <person name="Lu F.H."/>
            <person name="Bevan M.W."/>
            <person name="Leroy P."/>
            <person name="Li P."/>
            <person name="You F.M."/>
            <person name="Sun Q."/>
            <person name="Liu Z."/>
            <person name="Lyons E."/>
            <person name="Wicker T."/>
            <person name="Salzberg S.L."/>
            <person name="Devos K.M."/>
            <person name="Dvorak J."/>
        </authorList>
    </citation>
    <scope>NUCLEOTIDE SEQUENCE [LARGE SCALE GENOMIC DNA]</scope>
    <source>
        <strain evidence="1">cv. AL8/78</strain>
    </source>
</reference>
<dbReference type="Gramene" id="AET7Gv20524600.28">
    <property type="protein sequence ID" value="AET7Gv20524600.28"/>
    <property type="gene ID" value="AET7Gv20524600"/>
</dbReference>
<reference evidence="1" key="5">
    <citation type="journal article" date="2021" name="G3 (Bethesda)">
        <title>Aegilops tauschii genome assembly Aet v5.0 features greater sequence contiguity and improved annotation.</title>
        <authorList>
            <person name="Wang L."/>
            <person name="Zhu T."/>
            <person name="Rodriguez J.C."/>
            <person name="Deal K.R."/>
            <person name="Dubcovsky J."/>
            <person name="McGuire P.E."/>
            <person name="Lux T."/>
            <person name="Spannagl M."/>
            <person name="Mayer K.F.X."/>
            <person name="Baldrich P."/>
            <person name="Meyers B.C."/>
            <person name="Huo N."/>
            <person name="Gu Y.Q."/>
            <person name="Zhou H."/>
            <person name="Devos K.M."/>
            <person name="Bennetzen J.L."/>
            <person name="Unver T."/>
            <person name="Budak H."/>
            <person name="Gulick P.J."/>
            <person name="Galiba G."/>
            <person name="Kalapos B."/>
            <person name="Nelson D.R."/>
            <person name="Li P."/>
            <person name="You F.M."/>
            <person name="Luo M.C."/>
            <person name="Dvorak J."/>
        </authorList>
    </citation>
    <scope>NUCLEOTIDE SEQUENCE [LARGE SCALE GENOMIC DNA]</scope>
    <source>
        <strain evidence="1">cv. AL8/78</strain>
    </source>
</reference>
<reference evidence="1" key="4">
    <citation type="submission" date="2019-03" db="UniProtKB">
        <authorList>
            <consortium name="EnsemblPlants"/>
        </authorList>
    </citation>
    <scope>IDENTIFICATION</scope>
</reference>
<dbReference type="AlphaFoldDB" id="A0A453RBE5"/>
<dbReference type="EnsemblPlants" id="AET7Gv20524600.28">
    <property type="protein sequence ID" value="AET7Gv20524600.28"/>
    <property type="gene ID" value="AET7Gv20524600"/>
</dbReference>
<name>A0A453RBE5_AEGTS</name>
<protein>
    <submittedName>
        <fullName evidence="1">Uncharacterized protein</fullName>
    </submittedName>
</protein>
<proteinExistence type="predicted"/>
<evidence type="ECO:0000313" key="2">
    <source>
        <dbReference type="Proteomes" id="UP000015105"/>
    </source>
</evidence>
<reference evidence="2" key="1">
    <citation type="journal article" date="2014" name="Science">
        <title>Ancient hybridizations among the ancestral genomes of bread wheat.</title>
        <authorList>
            <consortium name="International Wheat Genome Sequencing Consortium,"/>
            <person name="Marcussen T."/>
            <person name="Sandve S.R."/>
            <person name="Heier L."/>
            <person name="Spannagl M."/>
            <person name="Pfeifer M."/>
            <person name="Jakobsen K.S."/>
            <person name="Wulff B.B."/>
            <person name="Steuernagel B."/>
            <person name="Mayer K.F."/>
            <person name="Olsen O.A."/>
        </authorList>
    </citation>
    <scope>NUCLEOTIDE SEQUENCE [LARGE SCALE GENOMIC DNA]</scope>
    <source>
        <strain evidence="2">cv. AL8/78</strain>
    </source>
</reference>
<evidence type="ECO:0000313" key="1">
    <source>
        <dbReference type="EnsemblPlants" id="AET7Gv20524600.28"/>
    </source>
</evidence>
<sequence>MTLQQDLTTIMASCTRKGKLTRLTKLGVAHWWPEQLMKTNCGASWRGEHIYRKW</sequence>
<keyword evidence="2" id="KW-1185">Reference proteome</keyword>
<organism evidence="1 2">
    <name type="scientific">Aegilops tauschii subsp. strangulata</name>
    <name type="common">Goatgrass</name>
    <dbReference type="NCBI Taxonomy" id="200361"/>
    <lineage>
        <taxon>Eukaryota</taxon>
        <taxon>Viridiplantae</taxon>
        <taxon>Streptophyta</taxon>
        <taxon>Embryophyta</taxon>
        <taxon>Tracheophyta</taxon>
        <taxon>Spermatophyta</taxon>
        <taxon>Magnoliopsida</taxon>
        <taxon>Liliopsida</taxon>
        <taxon>Poales</taxon>
        <taxon>Poaceae</taxon>
        <taxon>BOP clade</taxon>
        <taxon>Pooideae</taxon>
        <taxon>Triticodae</taxon>
        <taxon>Triticeae</taxon>
        <taxon>Triticinae</taxon>
        <taxon>Aegilops</taxon>
    </lineage>
</organism>